<gene>
    <name evidence="1" type="ORF">PR048_002466</name>
</gene>
<protein>
    <recommendedName>
        <fullName evidence="3">Flightin</fullName>
    </recommendedName>
</protein>
<accession>A0ABQ9IK93</accession>
<dbReference type="Proteomes" id="UP001159363">
    <property type="component" value="Chromosome 1"/>
</dbReference>
<organism evidence="1 2">
    <name type="scientific">Dryococelus australis</name>
    <dbReference type="NCBI Taxonomy" id="614101"/>
    <lineage>
        <taxon>Eukaryota</taxon>
        <taxon>Metazoa</taxon>
        <taxon>Ecdysozoa</taxon>
        <taxon>Arthropoda</taxon>
        <taxon>Hexapoda</taxon>
        <taxon>Insecta</taxon>
        <taxon>Pterygota</taxon>
        <taxon>Neoptera</taxon>
        <taxon>Polyneoptera</taxon>
        <taxon>Phasmatodea</taxon>
        <taxon>Verophasmatodea</taxon>
        <taxon>Anareolatae</taxon>
        <taxon>Phasmatidae</taxon>
        <taxon>Eurycanthinae</taxon>
        <taxon>Dryococelus</taxon>
    </lineage>
</organism>
<sequence>MLVPQEPKRTGGDNDCPKWRIEGAWNYFAQSPNMCTGAQSYQEVLFSRLLLSVTTQHEHEMLSSSNIMTMPVAEAEMPEENPPLEGTTPAVPPVDALPELPLKRHVDPNKPIYFRYWKRPTHLQYKYLHDYRYNYYDDVIDYLDKRTRGLARDLPRPQTWAERALRTSLYPTKYYEAPYQRLKDWELLHQIRAINNYYHYHKYDYITRRYPALLL</sequence>
<reference evidence="1 2" key="1">
    <citation type="submission" date="2023-02" db="EMBL/GenBank/DDBJ databases">
        <title>LHISI_Scaffold_Assembly.</title>
        <authorList>
            <person name="Stuart O.P."/>
            <person name="Cleave R."/>
            <person name="Magrath M.J.L."/>
            <person name="Mikheyev A.S."/>
        </authorList>
    </citation>
    <scope>NUCLEOTIDE SEQUENCE [LARGE SCALE GENOMIC DNA]</scope>
    <source>
        <strain evidence="1">Daus_M_001</strain>
        <tissue evidence="1">Leg muscle</tissue>
    </source>
</reference>
<evidence type="ECO:0000313" key="1">
    <source>
        <dbReference type="EMBL" id="KAJ8897120.1"/>
    </source>
</evidence>
<comment type="caution">
    <text evidence="1">The sequence shown here is derived from an EMBL/GenBank/DDBJ whole genome shotgun (WGS) entry which is preliminary data.</text>
</comment>
<keyword evidence="2" id="KW-1185">Reference proteome</keyword>
<name>A0ABQ9IK93_9NEOP</name>
<evidence type="ECO:0000313" key="2">
    <source>
        <dbReference type="Proteomes" id="UP001159363"/>
    </source>
</evidence>
<evidence type="ECO:0008006" key="3">
    <source>
        <dbReference type="Google" id="ProtNLM"/>
    </source>
</evidence>
<dbReference type="EMBL" id="JARBHB010000001">
    <property type="protein sequence ID" value="KAJ8897120.1"/>
    <property type="molecule type" value="Genomic_DNA"/>
</dbReference>
<proteinExistence type="predicted"/>